<name>A0ABY5ZCX7_9ACTN</name>
<keyword evidence="6" id="KW-0411">Iron-sulfur</keyword>
<keyword evidence="4" id="KW-0560">Oxidoreductase</keyword>
<dbReference type="Pfam" id="PF00355">
    <property type="entry name" value="Rieske"/>
    <property type="match status" value="1"/>
</dbReference>
<organism evidence="8 9">
    <name type="scientific">Dactylosporangium roseum</name>
    <dbReference type="NCBI Taxonomy" id="47989"/>
    <lineage>
        <taxon>Bacteria</taxon>
        <taxon>Bacillati</taxon>
        <taxon>Actinomycetota</taxon>
        <taxon>Actinomycetes</taxon>
        <taxon>Micromonosporales</taxon>
        <taxon>Micromonosporaceae</taxon>
        <taxon>Dactylosporangium</taxon>
    </lineage>
</organism>
<evidence type="ECO:0000256" key="4">
    <source>
        <dbReference type="ARBA" id="ARBA00023002"/>
    </source>
</evidence>
<evidence type="ECO:0000256" key="2">
    <source>
        <dbReference type="ARBA" id="ARBA00022714"/>
    </source>
</evidence>
<protein>
    <submittedName>
        <fullName evidence="8">Aromatic ring-hydroxylating dioxygenase subunit alpha</fullName>
    </submittedName>
</protein>
<dbReference type="PANTHER" id="PTHR43756">
    <property type="entry name" value="CHOLINE MONOOXYGENASE, CHLOROPLASTIC"/>
    <property type="match status" value="1"/>
</dbReference>
<dbReference type="Gene3D" id="2.102.10.10">
    <property type="entry name" value="Rieske [2Fe-2S] iron-sulphur domain"/>
    <property type="match status" value="1"/>
</dbReference>
<evidence type="ECO:0000313" key="9">
    <source>
        <dbReference type="Proteomes" id="UP001058271"/>
    </source>
</evidence>
<dbReference type="InterPro" id="IPR036922">
    <property type="entry name" value="Rieske_2Fe-2S_sf"/>
</dbReference>
<gene>
    <name evidence="8" type="ORF">Drose_15525</name>
</gene>
<dbReference type="EMBL" id="CP073721">
    <property type="protein sequence ID" value="UWZ39514.1"/>
    <property type="molecule type" value="Genomic_DNA"/>
</dbReference>
<dbReference type="InterPro" id="IPR001663">
    <property type="entry name" value="Rng_hydr_dOase-A"/>
</dbReference>
<evidence type="ECO:0000256" key="3">
    <source>
        <dbReference type="ARBA" id="ARBA00022723"/>
    </source>
</evidence>
<evidence type="ECO:0000259" key="7">
    <source>
        <dbReference type="PROSITE" id="PS51296"/>
    </source>
</evidence>
<sequence>MRPEDFPDASPTTFLPPHMYVDAWVYDAEQRHVFAKSWQLVADVGQLTAPGDYLADTIGTQPIIIVRDKQLRLRCFANVCRHRGCTLLEGRGNAGRGLVCPYHQWSYSLNGDLVGVPFRGEFEFDLDVAGLGLIELRMAVWERFAFVDLSGSAPPLADYLGEFAAELSSHNIEGMRALNVIDEELEGNWKVHVDNAFCAYHFAMVHPQTLYAAQSRTGLTVELAEFAGCSYIPWKGYEDGTAGYAGLTGRAATGSLNISLFPNVFLGALPSGRLTVLAWTPTSVERTRLRAWSFGHATDEEAAAEPARQRRVLAEDFEVVRRTWQGMRSPLYRRPGPRHYRELRIYNFHRMLVKMLKDGAGAATRQHSG</sequence>
<dbReference type="PANTHER" id="PTHR43756:SF5">
    <property type="entry name" value="CHOLINE MONOOXYGENASE, CHLOROPLASTIC"/>
    <property type="match status" value="1"/>
</dbReference>
<dbReference type="CDD" id="cd00680">
    <property type="entry name" value="RHO_alpha_C"/>
    <property type="match status" value="1"/>
</dbReference>
<dbReference type="PROSITE" id="PS51296">
    <property type="entry name" value="RIESKE"/>
    <property type="match status" value="1"/>
</dbReference>
<dbReference type="Proteomes" id="UP001058271">
    <property type="component" value="Chromosome"/>
</dbReference>
<dbReference type="SUPFAM" id="SSF55961">
    <property type="entry name" value="Bet v1-like"/>
    <property type="match status" value="1"/>
</dbReference>
<feature type="domain" description="Rieske" evidence="7">
    <location>
        <begin position="38"/>
        <end position="147"/>
    </location>
</feature>
<keyword evidence="3" id="KW-0479">Metal-binding</keyword>
<dbReference type="SUPFAM" id="SSF50022">
    <property type="entry name" value="ISP domain"/>
    <property type="match status" value="1"/>
</dbReference>
<dbReference type="CDD" id="cd03469">
    <property type="entry name" value="Rieske_RO_Alpha_N"/>
    <property type="match status" value="1"/>
</dbReference>
<keyword evidence="8" id="KW-0223">Dioxygenase</keyword>
<reference evidence="8" key="1">
    <citation type="submission" date="2021-04" db="EMBL/GenBank/DDBJ databases">
        <title>Biosynthetic gene clusters of Dactylosporangioum roseum.</title>
        <authorList>
            <person name="Hartkoorn R.C."/>
            <person name="Beaudoing E."/>
            <person name="Hot D."/>
            <person name="Moureu S."/>
        </authorList>
    </citation>
    <scope>NUCLEOTIDE SEQUENCE</scope>
    <source>
        <strain evidence="8">NRRL B-16295</strain>
    </source>
</reference>
<accession>A0ABY5ZCX7</accession>
<evidence type="ECO:0000256" key="1">
    <source>
        <dbReference type="ARBA" id="ARBA00001962"/>
    </source>
</evidence>
<keyword evidence="9" id="KW-1185">Reference proteome</keyword>
<dbReference type="RefSeq" id="WP_260728925.1">
    <property type="nucleotide sequence ID" value="NZ_BAAABS010000016.1"/>
</dbReference>
<dbReference type="PRINTS" id="PR00090">
    <property type="entry name" value="RNGDIOXGNASE"/>
</dbReference>
<evidence type="ECO:0000313" key="8">
    <source>
        <dbReference type="EMBL" id="UWZ39514.1"/>
    </source>
</evidence>
<proteinExistence type="predicted"/>
<dbReference type="InterPro" id="IPR017941">
    <property type="entry name" value="Rieske_2Fe-2S"/>
</dbReference>
<dbReference type="InterPro" id="IPR015879">
    <property type="entry name" value="Ring_hydroxy_dOase_asu_C_dom"/>
</dbReference>
<evidence type="ECO:0000256" key="5">
    <source>
        <dbReference type="ARBA" id="ARBA00023004"/>
    </source>
</evidence>
<dbReference type="GO" id="GO:0051213">
    <property type="term" value="F:dioxygenase activity"/>
    <property type="evidence" value="ECO:0007669"/>
    <property type="project" value="UniProtKB-KW"/>
</dbReference>
<dbReference type="Pfam" id="PF00848">
    <property type="entry name" value="Ring_hydroxyl_A"/>
    <property type="match status" value="1"/>
</dbReference>
<comment type="cofactor">
    <cofactor evidence="1">
        <name>Fe cation</name>
        <dbReference type="ChEBI" id="CHEBI:24875"/>
    </cofactor>
</comment>
<keyword evidence="5" id="KW-0408">Iron</keyword>
<keyword evidence="2" id="KW-0001">2Fe-2S</keyword>
<evidence type="ECO:0000256" key="6">
    <source>
        <dbReference type="ARBA" id="ARBA00023014"/>
    </source>
</evidence>
<dbReference type="Gene3D" id="3.90.380.10">
    <property type="entry name" value="Naphthalene 1,2-dioxygenase Alpha Subunit, Chain A, domain 1"/>
    <property type="match status" value="2"/>
</dbReference>